<evidence type="ECO:0000313" key="1">
    <source>
        <dbReference type="EMBL" id="PPK74966.1"/>
    </source>
</evidence>
<evidence type="ECO:0000313" key="2">
    <source>
        <dbReference type="Proteomes" id="UP000240010"/>
    </source>
</evidence>
<accession>A0A2S6HC16</accession>
<dbReference type="Proteomes" id="UP000240010">
    <property type="component" value="Unassembled WGS sequence"/>
</dbReference>
<reference evidence="1 2" key="1">
    <citation type="submission" date="2018-02" db="EMBL/GenBank/DDBJ databases">
        <title>Subsurface microbial communities from deep shales in Ohio and West Virginia, USA.</title>
        <authorList>
            <person name="Wrighton K."/>
        </authorList>
    </citation>
    <scope>NUCLEOTIDE SEQUENCE [LARGE SCALE GENOMIC DNA]</scope>
    <source>
        <strain evidence="1 2">OWC-DMM</strain>
    </source>
</reference>
<gene>
    <name evidence="1" type="ORF">B0F87_107209</name>
</gene>
<dbReference type="EMBL" id="PTIZ01000007">
    <property type="protein sequence ID" value="PPK74966.1"/>
    <property type="molecule type" value="Genomic_DNA"/>
</dbReference>
<sequence length="78" mass="9254">MIRFIVLVVFIMKVVKLLNCNAVRQIRASIRRNFGWLLSALCVDWRFAWQLLLRCSHAVVKRNRPTMLLPLSDNRIFL</sequence>
<organism evidence="1 2">
    <name type="scientific">Methylobacter tundripaludum</name>
    <dbReference type="NCBI Taxonomy" id="173365"/>
    <lineage>
        <taxon>Bacteria</taxon>
        <taxon>Pseudomonadati</taxon>
        <taxon>Pseudomonadota</taxon>
        <taxon>Gammaproteobacteria</taxon>
        <taxon>Methylococcales</taxon>
        <taxon>Methylococcaceae</taxon>
        <taxon>Methylobacter</taxon>
    </lineage>
</organism>
<proteinExistence type="predicted"/>
<protein>
    <submittedName>
        <fullName evidence="1">Uncharacterized protein</fullName>
    </submittedName>
</protein>
<comment type="caution">
    <text evidence="1">The sequence shown here is derived from an EMBL/GenBank/DDBJ whole genome shotgun (WGS) entry which is preliminary data.</text>
</comment>
<name>A0A2S6HC16_9GAMM</name>
<dbReference type="AlphaFoldDB" id="A0A2S6HC16"/>